<evidence type="ECO:0000256" key="1">
    <source>
        <dbReference type="SAM" id="MobiDB-lite"/>
    </source>
</evidence>
<evidence type="ECO:0000313" key="2">
    <source>
        <dbReference type="EMBL" id="GAA2174163.1"/>
    </source>
</evidence>
<evidence type="ECO:0000313" key="3">
    <source>
        <dbReference type="Proteomes" id="UP001500974"/>
    </source>
</evidence>
<comment type="caution">
    <text evidence="2">The sequence shown here is derived from an EMBL/GenBank/DDBJ whole genome shotgun (WGS) entry which is preliminary data.</text>
</comment>
<organism evidence="2 3">
    <name type="scientific">Arthrobacter parietis</name>
    <dbReference type="NCBI Taxonomy" id="271434"/>
    <lineage>
        <taxon>Bacteria</taxon>
        <taxon>Bacillati</taxon>
        <taxon>Actinomycetota</taxon>
        <taxon>Actinomycetes</taxon>
        <taxon>Micrococcales</taxon>
        <taxon>Micrococcaceae</taxon>
        <taxon>Arthrobacter</taxon>
    </lineage>
</organism>
<keyword evidence="3" id="KW-1185">Reference proteome</keyword>
<protein>
    <submittedName>
        <fullName evidence="2">Uncharacterized protein</fullName>
    </submittedName>
</protein>
<dbReference type="Proteomes" id="UP001500974">
    <property type="component" value="Unassembled WGS sequence"/>
</dbReference>
<accession>A0ABN3ATE6</accession>
<gene>
    <name evidence="2" type="ORF">GCM10009784_11330</name>
</gene>
<sequence>MPVSAPVSTERTTAQVDAQQRSHGEFIMSGSLTRLDPVREPDTQPVDLSAVMPDFTQREEVYFMIKKLRESVSFWKRIQESSVDNAWENAQSFALPQHHLFIK</sequence>
<reference evidence="2 3" key="1">
    <citation type="journal article" date="2019" name="Int. J. Syst. Evol. Microbiol.">
        <title>The Global Catalogue of Microorganisms (GCM) 10K type strain sequencing project: providing services to taxonomists for standard genome sequencing and annotation.</title>
        <authorList>
            <consortium name="The Broad Institute Genomics Platform"/>
            <consortium name="The Broad Institute Genome Sequencing Center for Infectious Disease"/>
            <person name="Wu L."/>
            <person name="Ma J."/>
        </authorList>
    </citation>
    <scope>NUCLEOTIDE SEQUENCE [LARGE SCALE GENOMIC DNA]</scope>
    <source>
        <strain evidence="2 3">JCM 14917</strain>
    </source>
</reference>
<proteinExistence type="predicted"/>
<dbReference type="EMBL" id="BAAAON010000001">
    <property type="protein sequence ID" value="GAA2174163.1"/>
    <property type="molecule type" value="Genomic_DNA"/>
</dbReference>
<dbReference type="RefSeq" id="WP_277358508.1">
    <property type="nucleotide sequence ID" value="NZ_BAAAON010000001.1"/>
</dbReference>
<name>A0ABN3ATE6_9MICC</name>
<feature type="region of interest" description="Disordered" evidence="1">
    <location>
        <begin position="1"/>
        <end position="23"/>
    </location>
</feature>
<feature type="compositionally biased region" description="Polar residues" evidence="1">
    <location>
        <begin position="1"/>
        <end position="21"/>
    </location>
</feature>